<evidence type="ECO:0000313" key="5">
    <source>
        <dbReference type="Proteomes" id="UP001159405"/>
    </source>
</evidence>
<dbReference type="Pfam" id="PF00057">
    <property type="entry name" value="Ldl_recept_a"/>
    <property type="match status" value="1"/>
</dbReference>
<keyword evidence="5" id="KW-1185">Reference proteome</keyword>
<dbReference type="Proteomes" id="UP001159405">
    <property type="component" value="Unassembled WGS sequence"/>
</dbReference>
<accession>A0ABN8PI76</accession>
<evidence type="ECO:0000313" key="4">
    <source>
        <dbReference type="EMBL" id="CAH3144383.1"/>
    </source>
</evidence>
<keyword evidence="1" id="KW-1015">Disulfide bond</keyword>
<gene>
    <name evidence="4" type="ORF">PLOB_00043939</name>
</gene>
<name>A0ABN8PI76_9CNID</name>
<keyword evidence="3" id="KW-0812">Transmembrane</keyword>
<keyword evidence="3" id="KW-0472">Membrane</keyword>
<sequence length="344" mass="38892">MGKRCDGHTDCINGDDEPFSCSDPWVEDQENGSLRCLSLATCPALSPPSFTDQPCWQLPCRKGQFRCADAPPSISLGKRCDGHNDCINWKDEPFSHCYHTFCQDDYEVFVLVNVMYAPEVVLRINKSTGNEERFIEFSDDLEGPKELKDLDQHAETYQVNVAFGNYSGTVYFQLPGAIQESRVERTLDVNTWLLIIILLLLALVLGKRVFKKVYSWLKATHLKDVQGTRAEDQERTVRTEEEFATDSDNTDIKHESALLLNYDDESPELNQQVCTAETKGACVHRGDLPFQVQGDLVVYMNMNTVNMNTMSMNMNTTNNVKLQQNGGVTVVGDKTNINYHQPPQ</sequence>
<keyword evidence="3" id="KW-1133">Transmembrane helix</keyword>
<protein>
    <recommendedName>
        <fullName evidence="6">Vitellogenin receptor</fullName>
    </recommendedName>
</protein>
<comment type="caution">
    <text evidence="4">The sequence shown here is derived from an EMBL/GenBank/DDBJ whole genome shotgun (WGS) entry which is preliminary data.</text>
</comment>
<comment type="caution">
    <text evidence="2">Lacks conserved residue(s) required for the propagation of feature annotation.</text>
</comment>
<dbReference type="InterPro" id="IPR036055">
    <property type="entry name" value="LDL_receptor-like_sf"/>
</dbReference>
<dbReference type="PROSITE" id="PS50068">
    <property type="entry name" value="LDLRA_2"/>
    <property type="match status" value="1"/>
</dbReference>
<evidence type="ECO:0008006" key="6">
    <source>
        <dbReference type="Google" id="ProtNLM"/>
    </source>
</evidence>
<organism evidence="4 5">
    <name type="scientific">Porites lobata</name>
    <dbReference type="NCBI Taxonomy" id="104759"/>
    <lineage>
        <taxon>Eukaryota</taxon>
        <taxon>Metazoa</taxon>
        <taxon>Cnidaria</taxon>
        <taxon>Anthozoa</taxon>
        <taxon>Hexacorallia</taxon>
        <taxon>Scleractinia</taxon>
        <taxon>Fungiina</taxon>
        <taxon>Poritidae</taxon>
        <taxon>Porites</taxon>
    </lineage>
</organism>
<evidence type="ECO:0000256" key="3">
    <source>
        <dbReference type="SAM" id="Phobius"/>
    </source>
</evidence>
<evidence type="ECO:0000256" key="2">
    <source>
        <dbReference type="PROSITE-ProRule" id="PRU00124"/>
    </source>
</evidence>
<dbReference type="SMART" id="SM00192">
    <property type="entry name" value="LDLa"/>
    <property type="match status" value="1"/>
</dbReference>
<dbReference type="InterPro" id="IPR002172">
    <property type="entry name" value="LDrepeatLR_classA_rpt"/>
</dbReference>
<reference evidence="4 5" key="1">
    <citation type="submission" date="2022-05" db="EMBL/GenBank/DDBJ databases">
        <authorList>
            <consortium name="Genoscope - CEA"/>
            <person name="William W."/>
        </authorList>
    </citation>
    <scope>NUCLEOTIDE SEQUENCE [LARGE SCALE GENOMIC DNA]</scope>
</reference>
<dbReference type="CDD" id="cd00112">
    <property type="entry name" value="LDLa"/>
    <property type="match status" value="1"/>
</dbReference>
<evidence type="ECO:0000256" key="1">
    <source>
        <dbReference type="ARBA" id="ARBA00023157"/>
    </source>
</evidence>
<dbReference type="EMBL" id="CALNXK010000073">
    <property type="protein sequence ID" value="CAH3144383.1"/>
    <property type="molecule type" value="Genomic_DNA"/>
</dbReference>
<feature type="transmembrane region" description="Helical" evidence="3">
    <location>
        <begin position="191"/>
        <end position="210"/>
    </location>
</feature>
<dbReference type="SUPFAM" id="SSF57424">
    <property type="entry name" value="LDL receptor-like module"/>
    <property type="match status" value="1"/>
</dbReference>
<proteinExistence type="predicted"/>
<dbReference type="Gene3D" id="4.10.400.10">
    <property type="entry name" value="Low-density Lipoprotein Receptor"/>
    <property type="match status" value="1"/>
</dbReference>